<sequence length="65" mass="6817">MDSNICGIPNHVFFVLLPFLAIAASALPENPCEKSSLQLSSCSPSGFSLHRALETRGEGAIVANS</sequence>
<evidence type="ECO:0000256" key="1">
    <source>
        <dbReference type="SAM" id="SignalP"/>
    </source>
</evidence>
<reference evidence="2 3" key="1">
    <citation type="journal article" date="2015" name="Proc. Natl. Acad. Sci. U.S.A.">
        <title>The resurrection genome of Boea hygrometrica: A blueprint for survival of dehydration.</title>
        <authorList>
            <person name="Xiao L."/>
            <person name="Yang G."/>
            <person name="Zhang L."/>
            <person name="Yang X."/>
            <person name="Zhao S."/>
            <person name="Ji Z."/>
            <person name="Zhou Q."/>
            <person name="Hu M."/>
            <person name="Wang Y."/>
            <person name="Chen M."/>
            <person name="Xu Y."/>
            <person name="Jin H."/>
            <person name="Xiao X."/>
            <person name="Hu G."/>
            <person name="Bao F."/>
            <person name="Hu Y."/>
            <person name="Wan P."/>
            <person name="Li L."/>
            <person name="Deng X."/>
            <person name="Kuang T."/>
            <person name="Xiang C."/>
            <person name="Zhu J.K."/>
            <person name="Oliver M.J."/>
            <person name="He Y."/>
        </authorList>
    </citation>
    <scope>NUCLEOTIDE SEQUENCE [LARGE SCALE GENOMIC DNA]</scope>
    <source>
        <strain evidence="3">cv. XS01</strain>
    </source>
</reference>
<evidence type="ECO:0000313" key="2">
    <source>
        <dbReference type="EMBL" id="KZV17393.1"/>
    </source>
</evidence>
<evidence type="ECO:0000313" key="3">
    <source>
        <dbReference type="Proteomes" id="UP000250235"/>
    </source>
</evidence>
<dbReference type="AlphaFoldDB" id="A0A2Z7A976"/>
<accession>A0A2Z7A976</accession>
<proteinExistence type="predicted"/>
<keyword evidence="1" id="KW-0732">Signal</keyword>
<dbReference type="Proteomes" id="UP000250235">
    <property type="component" value="Unassembled WGS sequence"/>
</dbReference>
<organism evidence="2 3">
    <name type="scientific">Dorcoceras hygrometricum</name>
    <dbReference type="NCBI Taxonomy" id="472368"/>
    <lineage>
        <taxon>Eukaryota</taxon>
        <taxon>Viridiplantae</taxon>
        <taxon>Streptophyta</taxon>
        <taxon>Embryophyta</taxon>
        <taxon>Tracheophyta</taxon>
        <taxon>Spermatophyta</taxon>
        <taxon>Magnoliopsida</taxon>
        <taxon>eudicotyledons</taxon>
        <taxon>Gunneridae</taxon>
        <taxon>Pentapetalae</taxon>
        <taxon>asterids</taxon>
        <taxon>lamiids</taxon>
        <taxon>Lamiales</taxon>
        <taxon>Gesneriaceae</taxon>
        <taxon>Didymocarpoideae</taxon>
        <taxon>Trichosporeae</taxon>
        <taxon>Loxocarpinae</taxon>
        <taxon>Dorcoceras</taxon>
    </lineage>
</organism>
<name>A0A2Z7A976_9LAMI</name>
<protein>
    <submittedName>
        <fullName evidence="2">Uncharacterized protein</fullName>
    </submittedName>
</protein>
<dbReference type="EMBL" id="KV018434">
    <property type="protein sequence ID" value="KZV17393.1"/>
    <property type="molecule type" value="Genomic_DNA"/>
</dbReference>
<feature type="signal peptide" evidence="1">
    <location>
        <begin position="1"/>
        <end position="26"/>
    </location>
</feature>
<feature type="chain" id="PRO_5016310398" evidence="1">
    <location>
        <begin position="27"/>
        <end position="65"/>
    </location>
</feature>
<keyword evidence="3" id="KW-1185">Reference proteome</keyword>
<gene>
    <name evidence="2" type="ORF">F511_23076</name>
</gene>